<evidence type="ECO:0000313" key="1">
    <source>
        <dbReference type="EMBL" id="QJD98021.1"/>
    </source>
</evidence>
<name>A0A7L5E4P9_9SPHI</name>
<organism evidence="1 2">
    <name type="scientific">Mucilaginibacter robiniae</name>
    <dbReference type="NCBI Taxonomy" id="2728022"/>
    <lineage>
        <taxon>Bacteria</taxon>
        <taxon>Pseudomonadati</taxon>
        <taxon>Bacteroidota</taxon>
        <taxon>Sphingobacteriia</taxon>
        <taxon>Sphingobacteriales</taxon>
        <taxon>Sphingobacteriaceae</taxon>
        <taxon>Mucilaginibacter</taxon>
    </lineage>
</organism>
<proteinExistence type="predicted"/>
<gene>
    <name evidence="1" type="ORF">HH214_20140</name>
</gene>
<protein>
    <submittedName>
        <fullName evidence="1">Uncharacterized protein</fullName>
    </submittedName>
</protein>
<evidence type="ECO:0000313" key="2">
    <source>
        <dbReference type="Proteomes" id="UP000503278"/>
    </source>
</evidence>
<sequence length="70" mass="8264">MAKFIELLDKNNRNTLINLDHIISLVIYMTPEEEVRVYLTGDNESYITVTESYEQLRNRLSQVSEIIDMK</sequence>
<reference evidence="1 2" key="1">
    <citation type="submission" date="2020-04" db="EMBL/GenBank/DDBJ databases">
        <title>Genome sequencing of novel species.</title>
        <authorList>
            <person name="Heo J."/>
            <person name="Kim S.-J."/>
            <person name="Kim J.-S."/>
            <person name="Hong S.-B."/>
            <person name="Kwon S.-W."/>
        </authorList>
    </citation>
    <scope>NUCLEOTIDE SEQUENCE [LARGE SCALE GENOMIC DNA]</scope>
    <source>
        <strain evidence="1 2">F39-2</strain>
    </source>
</reference>
<dbReference type="EMBL" id="CP051682">
    <property type="protein sequence ID" value="QJD98021.1"/>
    <property type="molecule type" value="Genomic_DNA"/>
</dbReference>
<dbReference type="RefSeq" id="WP_169610705.1">
    <property type="nucleotide sequence ID" value="NZ_CP051682.1"/>
</dbReference>
<dbReference type="KEGG" id="mrob:HH214_20140"/>
<dbReference type="AlphaFoldDB" id="A0A7L5E4P9"/>
<dbReference type="Proteomes" id="UP000503278">
    <property type="component" value="Chromosome"/>
</dbReference>
<keyword evidence="2" id="KW-1185">Reference proteome</keyword>
<accession>A0A7L5E4P9</accession>